<protein>
    <recommendedName>
        <fullName evidence="2">EAL domain-containing protein</fullName>
    </recommendedName>
</protein>
<dbReference type="PROSITE" id="PS50883">
    <property type="entry name" value="EAL"/>
    <property type="match status" value="1"/>
</dbReference>
<comment type="caution">
    <text evidence="3">The sequence shown here is derived from an EMBL/GenBank/DDBJ whole genome shotgun (WGS) entry which is preliminary data.</text>
</comment>
<dbReference type="InterPro" id="IPR001633">
    <property type="entry name" value="EAL_dom"/>
</dbReference>
<dbReference type="Pfam" id="PF00563">
    <property type="entry name" value="EAL"/>
    <property type="match status" value="1"/>
</dbReference>
<dbReference type="PANTHER" id="PTHR33121:SF81">
    <property type="entry name" value="CYCLIC DI-GMP PHOSPHODIESTERASE PDEB-RELATED"/>
    <property type="match status" value="1"/>
</dbReference>
<organism evidence="3 4">
    <name type="scientific">Kluyvera genomosp. 2</name>
    <dbReference type="NCBI Taxonomy" id="2774054"/>
    <lineage>
        <taxon>Bacteria</taxon>
        <taxon>Pseudomonadati</taxon>
        <taxon>Pseudomonadota</taxon>
        <taxon>Gammaproteobacteria</taxon>
        <taxon>Enterobacterales</taxon>
        <taxon>Enterobacteriaceae</taxon>
        <taxon>Kluyvera</taxon>
    </lineage>
</organism>
<dbReference type="Proteomes" id="UP000240892">
    <property type="component" value="Unassembled WGS sequence"/>
</dbReference>
<dbReference type="AlphaFoldDB" id="A0A2T2Y5A7"/>
<keyword evidence="1" id="KW-0472">Membrane</keyword>
<dbReference type="GO" id="GO:0071111">
    <property type="term" value="F:cyclic-guanylate-specific phosphodiesterase activity"/>
    <property type="evidence" value="ECO:0007669"/>
    <property type="project" value="InterPro"/>
</dbReference>
<dbReference type="SMART" id="SM00052">
    <property type="entry name" value="EAL"/>
    <property type="match status" value="1"/>
</dbReference>
<evidence type="ECO:0000313" key="3">
    <source>
        <dbReference type="EMBL" id="PSR47707.1"/>
    </source>
</evidence>
<evidence type="ECO:0000256" key="1">
    <source>
        <dbReference type="SAM" id="Phobius"/>
    </source>
</evidence>
<feature type="transmembrane region" description="Helical" evidence="1">
    <location>
        <begin position="233"/>
        <end position="254"/>
    </location>
</feature>
<dbReference type="CDD" id="cd01948">
    <property type="entry name" value="EAL"/>
    <property type="match status" value="1"/>
</dbReference>
<dbReference type="Gene3D" id="3.20.20.450">
    <property type="entry name" value="EAL domain"/>
    <property type="match status" value="1"/>
</dbReference>
<accession>A0A2T2Y5A7</accession>
<keyword evidence="4" id="KW-1185">Reference proteome</keyword>
<name>A0A2T2Y5A7_9ENTR</name>
<dbReference type="SUPFAM" id="SSF141868">
    <property type="entry name" value="EAL domain-like"/>
    <property type="match status" value="1"/>
</dbReference>
<dbReference type="InterPro" id="IPR050706">
    <property type="entry name" value="Cyclic-di-GMP_PDE-like"/>
</dbReference>
<keyword evidence="1" id="KW-1133">Transmembrane helix</keyword>
<proteinExistence type="predicted"/>
<sequence>MNKTYAGKAEHRNTVLVILVFVAAVALAIWMTFSIAQQQLNAQIGRQAMPIRSAVENLLGETRSVVLEAKGWMGKSCNRQMESRLNGLQTRELSMLAINLLDGNRITCSSLLANQGVRIDLNGFSAQGVKIDDSVASAGIPVFSIYQRGLNGEGIVVAADLRYLWGITGNSNRDERFALLVNNKLLTNKGIFAGSEAQRGALDYQQRLTGEDYTLVWRMPSAQEVWREILGSWFYLLVIIATPLLLTALVWSLLTRRRSLYQYLINAVHEDRIMPYYQPIICAHSNRVIGAEVLARWDHPEIGFVPPDIFIPVAEKTQMIGLMTENLLKRVLADYQRPDSMLPDGFIFNVNISHTHLAAEDFGAFTRAFAARFKRLGLRLAFEFTENEQLDLNGDLLNKIKVIRDSGIAISLDDFGTGFSNLSWIASLNPDSIKIDRMFINQISPDASTPLINCVIDMAKQMGIQTVAEGVEHDYQVSWLQENNIDCFQGYFYSRPLTFTAFIDYFRHDVMTQHLRMPPHPHDTSLPHQA</sequence>
<gene>
    <name evidence="3" type="ORF">C8256_05115</name>
</gene>
<dbReference type="EMBL" id="PYHO01000003">
    <property type="protein sequence ID" value="PSR47707.1"/>
    <property type="molecule type" value="Genomic_DNA"/>
</dbReference>
<dbReference type="RefSeq" id="WP_106924918.1">
    <property type="nucleotide sequence ID" value="NZ_CABMMU010000003.1"/>
</dbReference>
<evidence type="ECO:0000313" key="4">
    <source>
        <dbReference type="Proteomes" id="UP000240892"/>
    </source>
</evidence>
<reference evidence="3 4" key="1">
    <citation type="submission" date="2018-03" db="EMBL/GenBank/DDBJ databases">
        <title>First report of an OXA-48+CTX-M-M-producing Kluyvera ascorbata clone recovered from patients admitted in a University Hospital in Madrid, Spain.</title>
        <authorList>
            <person name="Hernandez-Garcia M."/>
            <person name="Leon-Sampedro R."/>
            <person name="Perez-Viso B."/>
            <person name="Morosini M.I."/>
            <person name="Lopez-Fresnena N."/>
            <person name="Coque T.M."/>
            <person name="Bonten M."/>
            <person name="Malhotra-Kumar S."/>
            <person name="Ruiz-Garbajosa P."/>
            <person name="Canton R."/>
        </authorList>
    </citation>
    <scope>NUCLEOTIDE SEQUENCE [LARGE SCALE GENOMIC DNA]</scope>
    <source>
        <strain evidence="3 4">KA2</strain>
    </source>
</reference>
<feature type="domain" description="EAL" evidence="2">
    <location>
        <begin position="257"/>
        <end position="510"/>
    </location>
</feature>
<feature type="transmembrane region" description="Helical" evidence="1">
    <location>
        <begin position="12"/>
        <end position="33"/>
    </location>
</feature>
<dbReference type="InterPro" id="IPR035919">
    <property type="entry name" value="EAL_sf"/>
</dbReference>
<keyword evidence="1" id="KW-0812">Transmembrane</keyword>
<evidence type="ECO:0000259" key="2">
    <source>
        <dbReference type="PROSITE" id="PS50883"/>
    </source>
</evidence>
<dbReference type="PANTHER" id="PTHR33121">
    <property type="entry name" value="CYCLIC DI-GMP PHOSPHODIESTERASE PDEF"/>
    <property type="match status" value="1"/>
</dbReference>